<evidence type="ECO:0000313" key="4">
    <source>
        <dbReference type="Proteomes" id="UP000275652"/>
    </source>
</evidence>
<feature type="chain" id="PRO_5040956432" description="Apple domain-containing protein" evidence="1">
    <location>
        <begin position="29"/>
        <end position="267"/>
    </location>
</feature>
<gene>
    <name evidence="3" type="ORF">DYB28_008844</name>
</gene>
<feature type="domain" description="Apple" evidence="2">
    <location>
        <begin position="179"/>
        <end position="249"/>
    </location>
</feature>
<dbReference type="EMBL" id="QUTI01033979">
    <property type="protein sequence ID" value="RLO02269.1"/>
    <property type="molecule type" value="Genomic_DNA"/>
</dbReference>
<feature type="signal peptide" evidence="1">
    <location>
        <begin position="1"/>
        <end position="28"/>
    </location>
</feature>
<dbReference type="Gene3D" id="3.50.4.10">
    <property type="entry name" value="Hepatocyte Growth Factor"/>
    <property type="match status" value="2"/>
</dbReference>
<reference evidence="3 4" key="1">
    <citation type="journal article" date="2018" name="J. Invertebr. Pathol.">
        <title>New genotyping method for the causative agent of crayfish plague (Aphanomyces astaci) based on whole genome data.</title>
        <authorList>
            <person name="Minardi D."/>
            <person name="Studholme D.J."/>
            <person name="van der Giezen M."/>
            <person name="Pretto T."/>
            <person name="Oidtmann B."/>
        </authorList>
    </citation>
    <scope>NUCLEOTIDE SEQUENCE [LARGE SCALE GENOMIC DNA]</scope>
    <source>
        <strain evidence="3 4">KB13</strain>
    </source>
</reference>
<dbReference type="PROSITE" id="PS50948">
    <property type="entry name" value="PAN"/>
    <property type="match status" value="1"/>
</dbReference>
<comment type="caution">
    <text evidence="3">The sequence shown here is derived from an EMBL/GenBank/DDBJ whole genome shotgun (WGS) entry which is preliminary data.</text>
</comment>
<evidence type="ECO:0000259" key="2">
    <source>
        <dbReference type="PROSITE" id="PS50948"/>
    </source>
</evidence>
<evidence type="ECO:0000313" key="3">
    <source>
        <dbReference type="EMBL" id="RLO02269.1"/>
    </source>
</evidence>
<dbReference type="Proteomes" id="UP000275652">
    <property type="component" value="Unassembled WGS sequence"/>
</dbReference>
<sequence length="267" mass="28658">MDTGIATSVLPWAMKLAFLLAFITTAAGKTYRCLEGKDFRFHGDISHVVGGTPEACQQACTQTPGCNAVATALFDGNCYLKTLSQESQSHLIDKADVITCIDSALAPGVGGAATKESFRVSSNDDDDDDVEDEADADGFYDQDQRDVPDSMRTVPLGLMSVVAAIAFGAGYAPATSYDCIKGKDFYRHGDLSNLALHSVDDCQDACSADARCNALAFNRGRCYLKAVVQQDVQTKIINHNDVITCVLAAQRTASNQEKLVKQRGNHN</sequence>
<accession>A0A9X8DRW3</accession>
<dbReference type="AlphaFoldDB" id="A0A9X8DRW3"/>
<dbReference type="InterPro" id="IPR003609">
    <property type="entry name" value="Pan_app"/>
</dbReference>
<keyword evidence="1" id="KW-0732">Signal</keyword>
<proteinExistence type="predicted"/>
<protein>
    <recommendedName>
        <fullName evidence="2">Apple domain-containing protein</fullName>
    </recommendedName>
</protein>
<evidence type="ECO:0000256" key="1">
    <source>
        <dbReference type="SAM" id="SignalP"/>
    </source>
</evidence>
<organism evidence="3 4">
    <name type="scientific">Aphanomyces astaci</name>
    <name type="common">Crayfish plague agent</name>
    <dbReference type="NCBI Taxonomy" id="112090"/>
    <lineage>
        <taxon>Eukaryota</taxon>
        <taxon>Sar</taxon>
        <taxon>Stramenopiles</taxon>
        <taxon>Oomycota</taxon>
        <taxon>Saprolegniomycetes</taxon>
        <taxon>Saprolegniales</taxon>
        <taxon>Verrucalvaceae</taxon>
        <taxon>Aphanomyces</taxon>
    </lineage>
</organism>
<name>A0A9X8DRW3_APHAT</name>
<dbReference type="Pfam" id="PF00024">
    <property type="entry name" value="PAN_1"/>
    <property type="match status" value="2"/>
</dbReference>